<dbReference type="RefSeq" id="WP_148060549.1">
    <property type="nucleotide sequence ID" value="NZ_RKHG01000001.1"/>
</dbReference>
<dbReference type="Proteomes" id="UP000275749">
    <property type="component" value="Unassembled WGS sequence"/>
</dbReference>
<proteinExistence type="predicted"/>
<accession>A0A3N1ZWE9</accession>
<gene>
    <name evidence="1" type="ORF">EDD41_2437</name>
</gene>
<protein>
    <submittedName>
        <fullName evidence="1">Uncharacterized protein</fullName>
    </submittedName>
</protein>
<evidence type="ECO:0000313" key="2">
    <source>
        <dbReference type="Proteomes" id="UP000275749"/>
    </source>
</evidence>
<organism evidence="1 2">
    <name type="scientific">Luteococcus japonicus</name>
    <dbReference type="NCBI Taxonomy" id="33984"/>
    <lineage>
        <taxon>Bacteria</taxon>
        <taxon>Bacillati</taxon>
        <taxon>Actinomycetota</taxon>
        <taxon>Actinomycetes</taxon>
        <taxon>Propionibacteriales</taxon>
        <taxon>Propionibacteriaceae</taxon>
        <taxon>Luteococcus</taxon>
    </lineage>
</organism>
<dbReference type="EMBL" id="RKHG01000001">
    <property type="protein sequence ID" value="ROR55179.1"/>
    <property type="molecule type" value="Genomic_DNA"/>
</dbReference>
<reference evidence="1 2" key="1">
    <citation type="submission" date="2018-11" db="EMBL/GenBank/DDBJ databases">
        <title>Sequencing the genomes of 1000 actinobacteria strains.</title>
        <authorList>
            <person name="Klenk H.-P."/>
        </authorList>
    </citation>
    <scope>NUCLEOTIDE SEQUENCE [LARGE SCALE GENOMIC DNA]</scope>
    <source>
        <strain evidence="1 2">DSM 10546</strain>
    </source>
</reference>
<sequence length="263" mass="29175">MIASQTCDVVQPNRELVSLLPIKTCDEAIFKEAKRGRISSTVAVDEIDGQFRVARLDQITSFAKVMVDGQPEIGLSGRSGSSAEARDLARRLGTYFSRFPIPDPARSSFEAIINQLRGDMRKAIRQRALDGVLEFRVMASPTWDSDRFRLRITAVTKASSLPPRDITGALAGSGRPEPSSEDVAHMQIADVYKALDQETDPHVRVLLWDRFADCLEGMAQPQGCVSSIEVEVLSEDEYKYSDWRRSESLNLEALSPVVPSSQE</sequence>
<name>A0A3N1ZWE9_9ACTN</name>
<evidence type="ECO:0000313" key="1">
    <source>
        <dbReference type="EMBL" id="ROR55179.1"/>
    </source>
</evidence>
<comment type="caution">
    <text evidence="1">The sequence shown here is derived from an EMBL/GenBank/DDBJ whole genome shotgun (WGS) entry which is preliminary data.</text>
</comment>
<dbReference type="AlphaFoldDB" id="A0A3N1ZWE9"/>